<accession>A0A4V1HHJ3</accession>
<evidence type="ECO:0000256" key="8">
    <source>
        <dbReference type="ARBA" id="ARBA00023315"/>
    </source>
</evidence>
<dbReference type="InterPro" id="IPR013562">
    <property type="entry name" value="TmcA/NAT10_N"/>
</dbReference>
<evidence type="ECO:0000313" key="12">
    <source>
        <dbReference type="Proteomes" id="UP000304864"/>
    </source>
</evidence>
<keyword evidence="2 9" id="KW-0820">tRNA-binding</keyword>
<dbReference type="SUPFAM" id="SSF55729">
    <property type="entry name" value="Acyl-CoA N-acyltransferases (Nat)"/>
    <property type="match status" value="1"/>
</dbReference>
<evidence type="ECO:0000256" key="5">
    <source>
        <dbReference type="ARBA" id="ARBA00022741"/>
    </source>
</evidence>
<dbReference type="Pfam" id="PF08351">
    <property type="entry name" value="TmcA_N"/>
    <property type="match status" value="1"/>
</dbReference>
<dbReference type="GO" id="GO:0000049">
    <property type="term" value="F:tRNA binding"/>
    <property type="evidence" value="ECO:0007669"/>
    <property type="project" value="UniProtKB-UniRule"/>
</dbReference>
<protein>
    <recommendedName>
        <fullName evidence="9">tRNA(Met) cytidine acetyltransferase TmcA</fullName>
        <ecNumber evidence="9">2.3.1.193</ecNumber>
    </recommendedName>
</protein>
<gene>
    <name evidence="9" type="primary">tmcA</name>
    <name evidence="11" type="ORF">FE785_00555</name>
</gene>
<dbReference type="Pfam" id="PF13718">
    <property type="entry name" value="GNAT_acetyltr_2"/>
    <property type="match status" value="1"/>
</dbReference>
<comment type="catalytic activity">
    <reaction evidence="9">
        <text>cytidine(34) in elongator tRNA(Met) + acetyl-CoA + ATP + H2O = N(4)-acetylcytidine(34) in elongator tRNA(Met) + ADP + phosphate + CoA + H(+)</text>
        <dbReference type="Rhea" id="RHEA:43788"/>
        <dbReference type="Rhea" id="RHEA-COMP:10693"/>
        <dbReference type="Rhea" id="RHEA-COMP:10694"/>
        <dbReference type="ChEBI" id="CHEBI:15377"/>
        <dbReference type="ChEBI" id="CHEBI:15378"/>
        <dbReference type="ChEBI" id="CHEBI:30616"/>
        <dbReference type="ChEBI" id="CHEBI:43474"/>
        <dbReference type="ChEBI" id="CHEBI:57287"/>
        <dbReference type="ChEBI" id="CHEBI:57288"/>
        <dbReference type="ChEBI" id="CHEBI:74900"/>
        <dbReference type="ChEBI" id="CHEBI:82748"/>
        <dbReference type="ChEBI" id="CHEBI:456216"/>
        <dbReference type="EC" id="2.3.1.193"/>
    </reaction>
</comment>
<dbReference type="PROSITE" id="PS51186">
    <property type="entry name" value="GNAT"/>
    <property type="match status" value="1"/>
</dbReference>
<evidence type="ECO:0000256" key="4">
    <source>
        <dbReference type="ARBA" id="ARBA00022694"/>
    </source>
</evidence>
<keyword evidence="5 9" id="KW-0547">Nucleotide-binding</keyword>
<comment type="subcellular location">
    <subcellularLocation>
        <location evidence="9">Cytoplasm</location>
    </subcellularLocation>
</comment>
<dbReference type="InterPro" id="IPR027417">
    <property type="entry name" value="P-loop_NTPase"/>
</dbReference>
<dbReference type="GO" id="GO:0005524">
    <property type="term" value="F:ATP binding"/>
    <property type="evidence" value="ECO:0007669"/>
    <property type="project" value="UniProtKB-UniRule"/>
</dbReference>
<dbReference type="EC" id="2.3.1.193" evidence="9"/>
<dbReference type="AlphaFoldDB" id="A0A4V1HHJ3"/>
<dbReference type="PANTHER" id="PTHR10925:SF5">
    <property type="entry name" value="RNA CYTIDINE ACETYLTRANSFERASE"/>
    <property type="match status" value="1"/>
</dbReference>
<dbReference type="HAMAP" id="MF_01886">
    <property type="entry name" value="tRNA_acetyltr_TmcA"/>
    <property type="match status" value="1"/>
</dbReference>
<feature type="binding site" evidence="9">
    <location>
        <position position="376"/>
    </location>
    <ligand>
        <name>ATP</name>
        <dbReference type="ChEBI" id="CHEBI:30616"/>
    </ligand>
</feature>
<dbReference type="Proteomes" id="UP000304864">
    <property type="component" value="Chromosome"/>
</dbReference>
<comment type="caution">
    <text evidence="9">Lacks conserved residue(s) required for the propagation of feature annotation.</text>
</comment>
<keyword evidence="8 9" id="KW-0012">Acyltransferase</keyword>
<keyword evidence="3 9" id="KW-0808">Transferase</keyword>
<sequence length="740" mass="84266">MHGMNDSITNLNSLRQQLNKQQHRALVIISGADGWHQQQLEDVFANHETVFWVETQDEPNNPIDPAKIYGDFEVVASKRLKYHLGQEIDGAIINVSHGLSADTLGIVSGMIRAGGLLILLAPPEKIWLGQTNPEDQRFLNTPYTLEQANNGFSQHLINSWQHSDVIWLHENQLIEWPQTSSTAAPVMPLPSDDQKQAIAAIHSVAFGHRKRPLVLSADRGRGKSSALGLAAVDCLLDGKNHIVITASRLDQTKAAFQHAAESLYTLLEQGLDIELVVNKTGHIEFRYEHQTKQIEFVAPDYLILNPSHTDVVLVDEAAQLPTPLLKELLMRYHRMVFATTLHGYEGSGRGFELRFKKLLHKHTPDWKSLHLEQSIRWATKDPLETAINRALLLDIDLINSDSEKQDINIETLQIKALRTEQLLTNQAVLQSLFSLLVQAHYQTSPNDLQQILNAPNIELFVARKPGEDKVIGAVLCVEEGRLNPSKNRAHGHLVPQLLTKNYAQDDFLMLSTWRIMRIAVDPRYQHQGIGQKMIRHVETEALRRRIDYISSSFGANEALLPFWFKQHFWPLHVGAKRDKASGCHNLVVTKPVSAMSRQALSQIQSCFQEQFPHLLLESLPNLPPQQAWQIIQTFRFKQQNSGLEKVLLMYQKGERPYEAISHTMWQWSLQSAQLLLQASEQEQGIWCDKIMKKFSWQDVAHKYHLAGRKGVEQALQKMISGWLQQKRLPIQTSEKIKRFC</sequence>
<dbReference type="PANTHER" id="PTHR10925">
    <property type="entry name" value="N-ACETYLTRANSFERASE 10"/>
    <property type="match status" value="1"/>
</dbReference>
<keyword evidence="7 9" id="KW-0694">RNA-binding</keyword>
<evidence type="ECO:0000256" key="7">
    <source>
        <dbReference type="ARBA" id="ARBA00022884"/>
    </source>
</evidence>
<evidence type="ECO:0000256" key="1">
    <source>
        <dbReference type="ARBA" id="ARBA00022490"/>
    </source>
</evidence>
<dbReference type="InterPro" id="IPR016181">
    <property type="entry name" value="Acyl_CoA_acyltransferase"/>
</dbReference>
<dbReference type="GO" id="GO:1904812">
    <property type="term" value="P:rRNA acetylation involved in maturation of SSU-rRNA"/>
    <property type="evidence" value="ECO:0007669"/>
    <property type="project" value="TreeGrafter"/>
</dbReference>
<name>A0A4V1HHJ3_9GAMM</name>
<reference evidence="11 12" key="1">
    <citation type="submission" date="2019-05" db="EMBL/GenBank/DDBJ databases">
        <title>Thiomicrorhabdus sediminis sp. nov, a novel sulfur-oxidizing bacterium isolated from coastal sediment.</title>
        <authorList>
            <person name="Liu X."/>
        </authorList>
    </citation>
    <scope>NUCLEOTIDE SEQUENCE [LARGE SCALE GENOMIC DNA]</scope>
    <source>
        <strain evidence="11 12">G1</strain>
    </source>
</reference>
<comment type="function">
    <text evidence="9">Catalyzes the formation of N(4)-acetylcytidine (ac(4)C) at the wobble position of tRNA(Met), by using acetyl-CoA as an acetyl donor and ATP (or GTP).</text>
</comment>
<evidence type="ECO:0000313" key="11">
    <source>
        <dbReference type="EMBL" id="QCU89223.1"/>
    </source>
</evidence>
<dbReference type="KEGG" id="thig:FE785_00555"/>
<dbReference type="CDD" id="cd04301">
    <property type="entry name" value="NAT_SF"/>
    <property type="match status" value="1"/>
</dbReference>
<dbReference type="GO" id="GO:0002101">
    <property type="term" value="P:tRNA wobble cytosine modification"/>
    <property type="evidence" value="ECO:0007669"/>
    <property type="project" value="UniProtKB-UniRule"/>
</dbReference>
<dbReference type="GO" id="GO:0051391">
    <property type="term" value="P:tRNA acetylation"/>
    <property type="evidence" value="ECO:0007669"/>
    <property type="project" value="UniProtKB-UniRule"/>
</dbReference>
<evidence type="ECO:0000256" key="2">
    <source>
        <dbReference type="ARBA" id="ARBA00022555"/>
    </source>
</evidence>
<evidence type="ECO:0000256" key="3">
    <source>
        <dbReference type="ARBA" id="ARBA00022679"/>
    </source>
</evidence>
<dbReference type="InterPro" id="IPR000182">
    <property type="entry name" value="GNAT_dom"/>
</dbReference>
<dbReference type="OrthoDB" id="5578851at2"/>
<dbReference type="InterPro" id="IPR024914">
    <property type="entry name" value="tRNA_acetyltr_TmcA"/>
</dbReference>
<dbReference type="Gene3D" id="3.40.50.300">
    <property type="entry name" value="P-loop containing nucleotide triphosphate hydrolases"/>
    <property type="match status" value="1"/>
</dbReference>
<evidence type="ECO:0000256" key="6">
    <source>
        <dbReference type="ARBA" id="ARBA00022840"/>
    </source>
</evidence>
<keyword evidence="12" id="KW-1185">Reference proteome</keyword>
<keyword evidence="6 9" id="KW-0067">ATP-binding</keyword>
<dbReference type="GO" id="GO:0051392">
    <property type="term" value="F:tRNA cytidine N4-acetyltransferase activity"/>
    <property type="evidence" value="ECO:0007669"/>
    <property type="project" value="UniProtKB-UniRule"/>
</dbReference>
<dbReference type="EMBL" id="CP040602">
    <property type="protein sequence ID" value="QCU89223.1"/>
    <property type="molecule type" value="Genomic_DNA"/>
</dbReference>
<dbReference type="SUPFAM" id="SSF52540">
    <property type="entry name" value="P-loop containing nucleoside triphosphate hydrolases"/>
    <property type="match status" value="1"/>
</dbReference>
<comment type="similarity">
    <text evidence="9">Belongs to the TmcA family.</text>
</comment>
<dbReference type="InterPro" id="IPR032672">
    <property type="entry name" value="TmcA/NAT10/Kre33"/>
</dbReference>
<evidence type="ECO:0000259" key="10">
    <source>
        <dbReference type="PROSITE" id="PS51186"/>
    </source>
</evidence>
<dbReference type="InterPro" id="IPR007807">
    <property type="entry name" value="TcmA/NAT10_helicase"/>
</dbReference>
<dbReference type="Pfam" id="PF05127">
    <property type="entry name" value="NAT10_TcmA_helicase"/>
    <property type="match status" value="1"/>
</dbReference>
<feature type="binding site" evidence="9">
    <location>
        <begin position="518"/>
        <end position="520"/>
    </location>
    <ligand>
        <name>acetyl-CoA</name>
        <dbReference type="ChEBI" id="CHEBI:57288"/>
    </ligand>
</feature>
<dbReference type="Gene3D" id="3.40.630.30">
    <property type="match status" value="1"/>
</dbReference>
<organism evidence="11 12">
    <name type="scientific">Thiomicrorhabdus sediminis</name>
    <dbReference type="NCBI Taxonomy" id="2580412"/>
    <lineage>
        <taxon>Bacteria</taxon>
        <taxon>Pseudomonadati</taxon>
        <taxon>Pseudomonadota</taxon>
        <taxon>Gammaproteobacteria</taxon>
        <taxon>Thiotrichales</taxon>
        <taxon>Piscirickettsiaceae</taxon>
        <taxon>Thiomicrorhabdus</taxon>
    </lineage>
</organism>
<keyword evidence="1 9" id="KW-0963">Cytoplasm</keyword>
<dbReference type="GO" id="GO:0005737">
    <property type="term" value="C:cytoplasm"/>
    <property type="evidence" value="ECO:0007669"/>
    <property type="project" value="UniProtKB-SubCell"/>
</dbReference>
<evidence type="ECO:0000256" key="9">
    <source>
        <dbReference type="HAMAP-Rule" id="MF_01886"/>
    </source>
</evidence>
<keyword evidence="4 9" id="KW-0819">tRNA processing</keyword>
<proteinExistence type="inferred from homology"/>
<feature type="binding site" evidence="9">
    <location>
        <position position="194"/>
    </location>
    <ligand>
        <name>ATP</name>
        <dbReference type="ChEBI" id="CHEBI:30616"/>
    </ligand>
</feature>
<dbReference type="Gene3D" id="3.40.50.11040">
    <property type="match status" value="1"/>
</dbReference>
<dbReference type="GO" id="GO:1990883">
    <property type="term" value="F:18S rRNA cytidine N-acetyltransferase activity"/>
    <property type="evidence" value="ECO:0007669"/>
    <property type="project" value="TreeGrafter"/>
</dbReference>
<feature type="domain" description="N-acetyltransferase" evidence="10">
    <location>
        <begin position="412"/>
        <end position="593"/>
    </location>
</feature>